<dbReference type="SUPFAM" id="SSF57850">
    <property type="entry name" value="RING/U-box"/>
    <property type="match status" value="1"/>
</dbReference>
<name>A0ABR0HEW5_9PEZI</name>
<dbReference type="RefSeq" id="XP_062766508.1">
    <property type="nucleotide sequence ID" value="XM_062910578.1"/>
</dbReference>
<feature type="compositionally biased region" description="Polar residues" evidence="5">
    <location>
        <begin position="70"/>
        <end position="82"/>
    </location>
</feature>
<feature type="compositionally biased region" description="Gly residues" evidence="5">
    <location>
        <begin position="14"/>
        <end position="36"/>
    </location>
</feature>
<dbReference type="Proteomes" id="UP001326199">
    <property type="component" value="Unassembled WGS sequence"/>
</dbReference>
<keyword evidence="2 4" id="KW-0863">Zinc-finger</keyword>
<dbReference type="Gene3D" id="3.30.40.10">
    <property type="entry name" value="Zinc/RING finger domain, C3HC4 (zinc finger)"/>
    <property type="match status" value="1"/>
</dbReference>
<evidence type="ECO:0000256" key="1">
    <source>
        <dbReference type="ARBA" id="ARBA00022723"/>
    </source>
</evidence>
<organism evidence="7 8">
    <name type="scientific">Podospora pseudopauciseta</name>
    <dbReference type="NCBI Taxonomy" id="2093780"/>
    <lineage>
        <taxon>Eukaryota</taxon>
        <taxon>Fungi</taxon>
        <taxon>Dikarya</taxon>
        <taxon>Ascomycota</taxon>
        <taxon>Pezizomycotina</taxon>
        <taxon>Sordariomycetes</taxon>
        <taxon>Sordariomycetidae</taxon>
        <taxon>Sordariales</taxon>
        <taxon>Podosporaceae</taxon>
        <taxon>Podospora</taxon>
    </lineage>
</organism>
<evidence type="ECO:0000256" key="4">
    <source>
        <dbReference type="PROSITE-ProRule" id="PRU00175"/>
    </source>
</evidence>
<dbReference type="PROSITE" id="PS00518">
    <property type="entry name" value="ZF_RING_1"/>
    <property type="match status" value="1"/>
</dbReference>
<dbReference type="InterPro" id="IPR013083">
    <property type="entry name" value="Znf_RING/FYVE/PHD"/>
</dbReference>
<feature type="region of interest" description="Disordered" evidence="5">
    <location>
        <begin position="63"/>
        <end position="87"/>
    </location>
</feature>
<feature type="region of interest" description="Disordered" evidence="5">
    <location>
        <begin position="122"/>
        <end position="148"/>
    </location>
</feature>
<gene>
    <name evidence="7" type="ORF">QC763_301170</name>
</gene>
<feature type="compositionally biased region" description="Basic and acidic residues" evidence="5">
    <location>
        <begin position="1"/>
        <end position="11"/>
    </location>
</feature>
<proteinExistence type="predicted"/>
<keyword evidence="1" id="KW-0479">Metal-binding</keyword>
<evidence type="ECO:0000313" key="8">
    <source>
        <dbReference type="Proteomes" id="UP001326199"/>
    </source>
</evidence>
<evidence type="ECO:0000313" key="7">
    <source>
        <dbReference type="EMBL" id="KAK4666542.1"/>
    </source>
</evidence>
<sequence length="451" mass="50683">MAFHPYRRESRTGWGRGNQAGQAGRGQGNAGRGGGHNSMYLIGGDPPTKARQYYKFVRQNRGQLVEDESPTQPNPSDSSANEINAHDPDPFHWFIAPPGYVAAVQNEDLIPDEDDLMMDAPAEGPGRDNYYYDPEDRNTTPPPPYDRTVTGGETNMWTDIKNWIMNIAGTPAAHTEIPAPYAVCSACQLVEIDIKGIPKSHNPNYSVGLGIVLICGHILCARCYNVWCRDKYNTTHGFNCPMCRAKLQCDSRACKDIFYPYIIPPARHEKPPGNGWKEFLDYVPLTLGEGGVRPTQCHICRATRLVVLGRIAKRLFNENCRRTLTDPRAQYMGVPYSDAEMAWFLETTYEPTENMLKKLKTQLIQEHPGWGGPVHPTMHIVWNVNPVQDNYLVHKRKVKLAYRAMAQEDGALEDGRRIENLGELEEGERVKPPARVTRVPVALRTSDLANL</sequence>
<feature type="region of interest" description="Disordered" evidence="5">
    <location>
        <begin position="1"/>
        <end position="45"/>
    </location>
</feature>
<evidence type="ECO:0000256" key="2">
    <source>
        <dbReference type="ARBA" id="ARBA00022771"/>
    </source>
</evidence>
<comment type="caution">
    <text evidence="7">The sequence shown here is derived from an EMBL/GenBank/DDBJ whole genome shotgun (WGS) entry which is preliminary data.</text>
</comment>
<dbReference type="PROSITE" id="PS50089">
    <property type="entry name" value="ZF_RING_2"/>
    <property type="match status" value="1"/>
</dbReference>
<dbReference type="InterPro" id="IPR017907">
    <property type="entry name" value="Znf_RING_CS"/>
</dbReference>
<dbReference type="GeneID" id="87930921"/>
<evidence type="ECO:0000259" key="6">
    <source>
        <dbReference type="PROSITE" id="PS50089"/>
    </source>
</evidence>
<dbReference type="EMBL" id="JAFFHB010000004">
    <property type="protein sequence ID" value="KAK4666542.1"/>
    <property type="molecule type" value="Genomic_DNA"/>
</dbReference>
<keyword evidence="3" id="KW-0862">Zinc</keyword>
<evidence type="ECO:0000256" key="3">
    <source>
        <dbReference type="ARBA" id="ARBA00022833"/>
    </source>
</evidence>
<dbReference type="InterPro" id="IPR001841">
    <property type="entry name" value="Znf_RING"/>
</dbReference>
<reference evidence="7 8" key="1">
    <citation type="journal article" date="2023" name="bioRxiv">
        <title>High-quality genome assemblies of four members of thePodospora anserinaspecies complex.</title>
        <authorList>
            <person name="Ament-Velasquez S.L."/>
            <person name="Vogan A.A."/>
            <person name="Wallerman O."/>
            <person name="Hartmann F."/>
            <person name="Gautier V."/>
            <person name="Silar P."/>
            <person name="Giraud T."/>
            <person name="Johannesson H."/>
        </authorList>
    </citation>
    <scope>NUCLEOTIDE SEQUENCE [LARGE SCALE GENOMIC DNA]</scope>
    <source>
        <strain evidence="7 8">CBS 411.78</strain>
    </source>
</reference>
<protein>
    <recommendedName>
        <fullName evidence="6">RING-type domain-containing protein</fullName>
    </recommendedName>
</protein>
<feature type="domain" description="RING-type" evidence="6">
    <location>
        <begin position="184"/>
        <end position="244"/>
    </location>
</feature>
<keyword evidence="8" id="KW-1185">Reference proteome</keyword>
<accession>A0ABR0HEW5</accession>
<evidence type="ECO:0000256" key="5">
    <source>
        <dbReference type="SAM" id="MobiDB-lite"/>
    </source>
</evidence>